<evidence type="ECO:0000256" key="2">
    <source>
        <dbReference type="SAM" id="MobiDB-lite"/>
    </source>
</evidence>
<sequence>MGRPSVPLSADLPPLIFGTSTFNSQYNPDPYALPTTELVHHALSAGIRAFDTSPYYGPAEDLLGRALATDFVRDNFPRYTYRLLTKVGRIAASSFDYSPSWIRYSVRRSLKRLRTSYLDVVYCHDVEFVTPQEVLEAVRELRRIRDAEGTIRYVGISGYPVDVLCSLAEMVLRETGEPLDVVMSYANFTVQNTRLLTEGLPRLLAAGVDVVPNASPLGMGLLRRQGVPIGGMGNWHPAPDGLRNAIHAASKWVDEQDEKLEVVAIRFALETWLREGASAGALGPPLARSADADAGYLSVAHLGTGNRLGVSVMGVSNLDELNEILRVWRSIIDGLETDDAEVASQADHAEKNLDQSHDEKATSQLPPAVLTPTEGLITDREWSRARRKRIQDLAQGIRSILGPEWVDYAWPSPGPDFVNFLPEEHHRLKATLEAEEREAIKQNDQKEQTVGGDGKTGDINVDTSEIDPEKAAATATAGLTTPPLEAYNAVHSLPSSVQHGFTYKDHTNRFSPLSGLQPGELQPPRRPLRPPRDPPRQQGGSDTSRDKRHRDRKRDSVLRGITTAKDLGADGAADLAVAVDEADGEGGAGGAPGGLDAPRPHHGVPGAGEGVGEDGDGVDGAVAGVGVEHAVAHEDDDQEGERIQRARQAGAVGPDAEDPDAEDGEDRGGDVEQLGRGDITRQKNVRLAEKKRSLT</sequence>
<keyword evidence="1" id="KW-0560">Oxidoreductase</keyword>
<keyword evidence="5" id="KW-1185">Reference proteome</keyword>
<protein>
    <submittedName>
        <fullName evidence="4">L-galactose dehydrogenase (L-GalDH)</fullName>
    </submittedName>
</protein>
<dbReference type="InterPro" id="IPR023210">
    <property type="entry name" value="NADP_OxRdtase_dom"/>
</dbReference>
<reference evidence="4 5" key="1">
    <citation type="submission" date="2015-04" db="EMBL/GenBank/DDBJ databases">
        <authorList>
            <person name="Heijne W.H."/>
            <person name="Fedorova N.D."/>
            <person name="Nierman W.C."/>
            <person name="Vollebregt A.W."/>
            <person name="Zhao Z."/>
            <person name="Wu L."/>
            <person name="Kumar M."/>
            <person name="Stam H."/>
            <person name="van den Berg M.A."/>
            <person name="Pel H.J."/>
        </authorList>
    </citation>
    <scope>NUCLEOTIDE SEQUENCE [LARGE SCALE GENOMIC DNA]</scope>
    <source>
        <strain evidence="4 5">CBS 393.64</strain>
    </source>
</reference>
<feature type="compositionally biased region" description="Low complexity" evidence="2">
    <location>
        <begin position="619"/>
        <end position="629"/>
    </location>
</feature>
<dbReference type="GO" id="GO:0070485">
    <property type="term" value="P:dehydro-D-arabinono-1,4-lactone biosynthetic process"/>
    <property type="evidence" value="ECO:0007669"/>
    <property type="project" value="TreeGrafter"/>
</dbReference>
<dbReference type="AlphaFoldDB" id="A0A0F4YUE1"/>
<dbReference type="Gene3D" id="3.20.20.100">
    <property type="entry name" value="NADP-dependent oxidoreductase domain"/>
    <property type="match status" value="1"/>
</dbReference>
<feature type="region of interest" description="Disordered" evidence="2">
    <location>
        <begin position="503"/>
        <end position="695"/>
    </location>
</feature>
<dbReference type="InterPro" id="IPR036812">
    <property type="entry name" value="NAD(P)_OxRdtase_dom_sf"/>
</dbReference>
<dbReference type="GO" id="GO:0005829">
    <property type="term" value="C:cytosol"/>
    <property type="evidence" value="ECO:0007669"/>
    <property type="project" value="TreeGrafter"/>
</dbReference>
<dbReference type="EMBL" id="LASV01000193">
    <property type="protein sequence ID" value="KKA21238.1"/>
    <property type="molecule type" value="Genomic_DNA"/>
</dbReference>
<organism evidence="4 5">
    <name type="scientific">Rasamsonia emersonii (strain ATCC 16479 / CBS 393.64 / IMI 116815)</name>
    <dbReference type="NCBI Taxonomy" id="1408163"/>
    <lineage>
        <taxon>Eukaryota</taxon>
        <taxon>Fungi</taxon>
        <taxon>Dikarya</taxon>
        <taxon>Ascomycota</taxon>
        <taxon>Pezizomycotina</taxon>
        <taxon>Eurotiomycetes</taxon>
        <taxon>Eurotiomycetidae</taxon>
        <taxon>Eurotiales</taxon>
        <taxon>Trichocomaceae</taxon>
        <taxon>Rasamsonia</taxon>
    </lineage>
</organism>
<dbReference type="Pfam" id="PF00248">
    <property type="entry name" value="Aldo_ket_red"/>
    <property type="match status" value="1"/>
</dbReference>
<dbReference type="Proteomes" id="UP000053958">
    <property type="component" value="Unassembled WGS sequence"/>
</dbReference>
<comment type="caution">
    <text evidence="4">The sequence shown here is derived from an EMBL/GenBank/DDBJ whole genome shotgun (WGS) entry which is preliminary data.</text>
</comment>
<feature type="compositionally biased region" description="Low complexity" evidence="2">
    <location>
        <begin position="569"/>
        <end position="579"/>
    </location>
</feature>
<dbReference type="SUPFAM" id="SSF51430">
    <property type="entry name" value="NAD(P)-linked oxidoreductase"/>
    <property type="match status" value="1"/>
</dbReference>
<dbReference type="STRING" id="1408163.A0A0F4YUE1"/>
<dbReference type="GO" id="GO:0045290">
    <property type="term" value="F:D-arabinose 1-dehydrogenase [NAD(P)+] activity"/>
    <property type="evidence" value="ECO:0007669"/>
    <property type="project" value="InterPro"/>
</dbReference>
<evidence type="ECO:0000256" key="1">
    <source>
        <dbReference type="ARBA" id="ARBA00023002"/>
    </source>
</evidence>
<evidence type="ECO:0000313" key="4">
    <source>
        <dbReference type="EMBL" id="KKA21238.1"/>
    </source>
</evidence>
<dbReference type="InterPro" id="IPR020471">
    <property type="entry name" value="AKR"/>
</dbReference>
<accession>A0A0F4YUE1</accession>
<dbReference type="GeneID" id="25317091"/>
<dbReference type="OrthoDB" id="5286008at2759"/>
<dbReference type="RefSeq" id="XP_013327850.1">
    <property type="nucleotide sequence ID" value="XM_013472396.1"/>
</dbReference>
<dbReference type="CDD" id="cd19164">
    <property type="entry name" value="AKR_ARA2"/>
    <property type="match status" value="1"/>
</dbReference>
<dbReference type="InterPro" id="IPR044480">
    <property type="entry name" value="Ara2-like"/>
</dbReference>
<name>A0A0F4YUE1_RASE3</name>
<proteinExistence type="predicted"/>
<feature type="domain" description="NADP-dependent oxidoreductase" evidence="3">
    <location>
        <begin position="14"/>
        <end position="328"/>
    </location>
</feature>
<dbReference type="PANTHER" id="PTHR42686:SF1">
    <property type="entry name" value="GH17980P-RELATED"/>
    <property type="match status" value="1"/>
</dbReference>
<gene>
    <name evidence="4" type="ORF">T310_4744</name>
</gene>
<evidence type="ECO:0000259" key="3">
    <source>
        <dbReference type="Pfam" id="PF00248"/>
    </source>
</evidence>
<dbReference type="PANTHER" id="PTHR42686">
    <property type="entry name" value="GH17980P-RELATED"/>
    <property type="match status" value="1"/>
</dbReference>
<feature type="compositionally biased region" description="Basic and acidic residues" evidence="2">
    <location>
        <begin position="666"/>
        <end position="695"/>
    </location>
</feature>
<feature type="compositionally biased region" description="Acidic residues" evidence="2">
    <location>
        <begin position="655"/>
        <end position="665"/>
    </location>
</feature>
<evidence type="ECO:0000313" key="5">
    <source>
        <dbReference type="Proteomes" id="UP000053958"/>
    </source>
</evidence>